<comment type="cofactor">
    <cofactor evidence="1">
        <name>FMN</name>
        <dbReference type="ChEBI" id="CHEBI:58210"/>
    </cofactor>
</comment>
<comment type="pathway">
    <text evidence="3">Energy metabolism; nitrogen metabolism.</text>
</comment>
<dbReference type="SUPFAM" id="SSF69336">
    <property type="entry name" value="Alpha subunit of glutamate synthase, C-terminal domain"/>
    <property type="match status" value="1"/>
</dbReference>
<evidence type="ECO:0000256" key="14">
    <source>
        <dbReference type="ARBA" id="ARBA00023164"/>
    </source>
</evidence>
<dbReference type="InterPro" id="IPR036485">
    <property type="entry name" value="Glu_synth_asu_C_sf"/>
</dbReference>
<dbReference type="GO" id="GO:0046872">
    <property type="term" value="F:metal ion binding"/>
    <property type="evidence" value="ECO:0007669"/>
    <property type="project" value="UniProtKB-KW"/>
</dbReference>
<dbReference type="InterPro" id="IPR050711">
    <property type="entry name" value="ET-N_metabolism_enzyme"/>
</dbReference>
<feature type="compositionally biased region" description="Low complexity" evidence="18">
    <location>
        <begin position="1607"/>
        <end position="1618"/>
    </location>
</feature>
<evidence type="ECO:0000256" key="2">
    <source>
        <dbReference type="ARBA" id="ARBA00001927"/>
    </source>
</evidence>
<evidence type="ECO:0000313" key="21">
    <source>
        <dbReference type="EMBL" id="KAG5176974.1"/>
    </source>
</evidence>
<keyword evidence="11" id="KW-0560">Oxidoreductase</keyword>
<evidence type="ECO:0000256" key="18">
    <source>
        <dbReference type="SAM" id="MobiDB-lite"/>
    </source>
</evidence>
<evidence type="ECO:0000256" key="6">
    <source>
        <dbReference type="ARBA" id="ARBA00022605"/>
    </source>
</evidence>
<evidence type="ECO:0000256" key="19">
    <source>
        <dbReference type="SAM" id="SignalP"/>
    </source>
</evidence>
<dbReference type="OrthoDB" id="4327079at2759"/>
<dbReference type="Gene3D" id="2.160.20.60">
    <property type="entry name" value="Glutamate synthase, alpha subunit, C-terminal domain"/>
    <property type="match status" value="1"/>
</dbReference>
<dbReference type="GO" id="GO:0006537">
    <property type="term" value="P:glutamate biosynthetic process"/>
    <property type="evidence" value="ECO:0007669"/>
    <property type="project" value="UniProtKB-KW"/>
</dbReference>
<comment type="cofactor">
    <cofactor evidence="2">
        <name>[3Fe-4S] cluster</name>
        <dbReference type="ChEBI" id="CHEBI:21137"/>
    </cofactor>
</comment>
<keyword evidence="9" id="KW-0479">Metal-binding</keyword>
<organism evidence="21 22">
    <name type="scientific">Tribonema minus</name>
    <dbReference type="NCBI Taxonomy" id="303371"/>
    <lineage>
        <taxon>Eukaryota</taxon>
        <taxon>Sar</taxon>
        <taxon>Stramenopiles</taxon>
        <taxon>Ochrophyta</taxon>
        <taxon>PX clade</taxon>
        <taxon>Xanthophyceae</taxon>
        <taxon>Tribonematales</taxon>
        <taxon>Tribonemataceae</taxon>
        <taxon>Tribonema</taxon>
    </lineage>
</organism>
<dbReference type="GO" id="GO:0019676">
    <property type="term" value="P:ammonia assimilation cycle"/>
    <property type="evidence" value="ECO:0007669"/>
    <property type="project" value="TreeGrafter"/>
</dbReference>
<feature type="region of interest" description="Disordered" evidence="18">
    <location>
        <begin position="1607"/>
        <end position="1632"/>
    </location>
</feature>
<proteinExistence type="inferred from homology"/>
<keyword evidence="19" id="KW-0732">Signal</keyword>
<evidence type="ECO:0000259" key="20">
    <source>
        <dbReference type="PROSITE" id="PS51278"/>
    </source>
</evidence>
<evidence type="ECO:0000256" key="9">
    <source>
        <dbReference type="ARBA" id="ARBA00022723"/>
    </source>
</evidence>
<keyword evidence="7" id="KW-0285">Flavoprotein</keyword>
<dbReference type="PANTHER" id="PTHR11938:SF133">
    <property type="entry name" value="GLUTAMATE SYNTHASE (NADH)"/>
    <property type="match status" value="1"/>
</dbReference>
<dbReference type="GO" id="GO:0051538">
    <property type="term" value="F:3 iron, 4 sulfur cluster binding"/>
    <property type="evidence" value="ECO:0007669"/>
    <property type="project" value="UniProtKB-KW"/>
</dbReference>
<evidence type="ECO:0000256" key="10">
    <source>
        <dbReference type="ARBA" id="ARBA00022962"/>
    </source>
</evidence>
<dbReference type="NCBIfam" id="NF008730">
    <property type="entry name" value="PRK11750.1"/>
    <property type="match status" value="1"/>
</dbReference>
<dbReference type="CDD" id="cd02808">
    <property type="entry name" value="GltS_FMN"/>
    <property type="match status" value="1"/>
</dbReference>
<evidence type="ECO:0000256" key="5">
    <source>
        <dbReference type="ARBA" id="ARBA00009716"/>
    </source>
</evidence>
<keyword evidence="8" id="KW-0288">FMN</keyword>
<feature type="region of interest" description="Disordered" evidence="18">
    <location>
        <begin position="51"/>
        <end position="82"/>
    </location>
</feature>
<dbReference type="EMBL" id="JAFCMP010000531">
    <property type="protein sequence ID" value="KAG5176974.1"/>
    <property type="molecule type" value="Genomic_DNA"/>
</dbReference>
<dbReference type="Pfam" id="PF01645">
    <property type="entry name" value="Glu_synthase"/>
    <property type="match status" value="1"/>
</dbReference>
<evidence type="ECO:0000256" key="16">
    <source>
        <dbReference type="ARBA" id="ARBA00037928"/>
    </source>
</evidence>
<dbReference type="Pfam" id="PF01493">
    <property type="entry name" value="GXGXG"/>
    <property type="match status" value="1"/>
</dbReference>
<evidence type="ECO:0000256" key="1">
    <source>
        <dbReference type="ARBA" id="ARBA00001917"/>
    </source>
</evidence>
<keyword evidence="12" id="KW-0408">Iron</keyword>
<sequence>MPPLRPLAAAALLACYSADAFRPGSQPLAHNAWTSTTSKKRMLGSRAVAHRTMARQERAASRTLTMDSERQRRSMGVPEPGPAWLVEERDACGVGFIANIDATSTHKVVSSGLTALSCMEHRGACLSDNVSGDGSGIMTAIPWDLLERSGAFGTLPAPRDQRGLGMVFLPRDPAKAARCREVIEAEFGAQGLEFHGWRSVPVEEEWLGPEGRANQPVIEQFVVSSTEELSGDDLERVLYLRRRISAKRLVDEGLDWKQDMYFCSASTRTVIYKGMTNASALAGYYADLRNELYTSNFCVYHRRFSTNTMPRWPLAQPMRMVGHNGEINTLLGNINWVRAREAKLGVLDSAAAAMPASTKDAKAFIELHDLQDDGGFEALVDNGKSDSANLDSVFELLVQSGKGPMEALMVLVPEAYRGQPALDEHPEVTDFYRYWEAQQEPWDGPALLVWSDGKKVGACLDRNGLRPARYLVTRDGMVCMMSETGVVPVNEEDVLEKGRLGPGQMIACDLKKGKFLHNMEIKQRVASKRPYSAWLSEHMVTLHKQPFIAERQLPDEALVVQQAAFGWSSEDVEMQIADMAGTGKETTFSMGDDIPLAVLSERPHVLYDYFKQRFAQVTNPPIDSLREGAVMSLEMALGKKGNPMKPKPQDARQLHIMSPIMNAAEVEAISSQGFNVATLSTLYDIATGPEGLQQAVKALAAAAVQAVEDGAEVIVLSDKGGVKPGLTYIPPLLAVGAVHHELIGEGRRMDASLVVETAQAWSTHHFAALIGYGASAVHPYLALESMSGGRMPKVDATQAQDNFRNAIEAGLLKIMSKMGISLLSSYQGAQIFEAVGVGGDLLQLGFRGTPSRLGGITTQNLASETALFVEGALTVEEKAKLMNYGYVQFYRSGEYHHNSPILMKSLHKAIRAGPEAYDLYELYMNSVRDRPLTALRDLLELRFDREPIPLERVEPAEALMARFCTGGMSLGALSREAHETLAIGVNRVGAKSNSGEGGEDPMRFGTIEDVDEEGNSQSFPHLKGLRNGDRAGSAIKQVASGRFGVTPEYLMSARQIEIKMAQGAKPGEGGQLPGPKIDDYIARLRASKPGVTLISPPPHHDIYSIEDLAQLIYDLHQINPAAGVSVKLVSEVGIGTVAAGVAKANADIIQISGHDGGTGASPLSSIKHAGSPWELGLTEVHKTLLDNNLRERTLLRVDGGLKTGWDVLLAALMGAEEYGFGTIAMIAEGCIMARICHTNGCPVGVTTQREDLRKKFPGTPDNVATFFQFVAEEVRLLLAKMGYRSLSELIGRADLLAPRADVTLRKSDMLNLDFITALPDVTAADARTWLEHGPVHENGPVLDDELLADPAVADVIATASSITIDRAIVNTDRSVGARVAGAIAKQWGNVGFAASGGALNLNFKGSAGQSFAAFTLAGMNIRLSGEANDYVGKGMNGGVIAISPPEAAGYSARDNVIIGNTCLYGATGGALFVQGRAGERFAVRNSAAVAVLEGAGDHLCEYMTGGVVVSLGPCGRNIGAGMTGGIAYCLDEEEGGNGTFDRRVNHEIVKVQRVSTDAGAAQLRALIEQHVAQTGSEKGREVLAAWSEYLPKFWQLVPPAEAKTAVASADAETAAKAGSSGGGGSPRPSVVA</sequence>
<evidence type="ECO:0000313" key="22">
    <source>
        <dbReference type="Proteomes" id="UP000664859"/>
    </source>
</evidence>
<keyword evidence="22" id="KW-1185">Reference proteome</keyword>
<dbReference type="PANTHER" id="PTHR11938">
    <property type="entry name" value="FAD NADPH DEHYDROGENASE/OXIDOREDUCTASE"/>
    <property type="match status" value="1"/>
</dbReference>
<feature type="chain" id="PRO_5032473152" description="glutamate synthase (ferredoxin)" evidence="19">
    <location>
        <begin position="21"/>
        <end position="1632"/>
    </location>
</feature>
<dbReference type="CDD" id="cd00713">
    <property type="entry name" value="GltS"/>
    <property type="match status" value="1"/>
</dbReference>
<dbReference type="Gene3D" id="3.20.20.70">
    <property type="entry name" value="Aldolase class I"/>
    <property type="match status" value="2"/>
</dbReference>
<comment type="pathway">
    <text evidence="16">Amino-acid biosynthesis; L-glutamate biosynthesis via GLT pathway; L-glutamate from 2-oxoglutarate and L-glutamine (ferredoxin route): step 1/1.</text>
</comment>
<comment type="pathway">
    <text evidence="4">Nitrogen metabolism.</text>
</comment>
<feature type="signal peptide" evidence="19">
    <location>
        <begin position="1"/>
        <end position="20"/>
    </location>
</feature>
<dbReference type="CDD" id="cd00982">
    <property type="entry name" value="gltB_C"/>
    <property type="match status" value="1"/>
</dbReference>
<keyword evidence="6" id="KW-0028">Amino-acid biosynthesis</keyword>
<dbReference type="InterPro" id="IPR029055">
    <property type="entry name" value="Ntn_hydrolases_N"/>
</dbReference>
<comment type="caution">
    <text evidence="21">The sequence shown here is derived from an EMBL/GenBank/DDBJ whole genome shotgun (WGS) entry which is preliminary data.</text>
</comment>
<evidence type="ECO:0000256" key="11">
    <source>
        <dbReference type="ARBA" id="ARBA00023002"/>
    </source>
</evidence>
<accession>A0A835YTV2</accession>
<evidence type="ECO:0000256" key="12">
    <source>
        <dbReference type="ARBA" id="ARBA00023004"/>
    </source>
</evidence>
<dbReference type="InterPro" id="IPR017932">
    <property type="entry name" value="GATase_2_dom"/>
</dbReference>
<keyword evidence="10" id="KW-0315">Glutamine amidotransferase</keyword>
<dbReference type="UniPathway" id="UPA00045"/>
<protein>
    <recommendedName>
        <fullName evidence="17">glutamate synthase (ferredoxin)</fullName>
        <ecNumber evidence="17">1.4.7.1</ecNumber>
    </recommendedName>
</protein>
<evidence type="ECO:0000256" key="3">
    <source>
        <dbReference type="ARBA" id="ARBA00004802"/>
    </source>
</evidence>
<keyword evidence="15" id="KW-0003">3Fe-4S</keyword>
<dbReference type="Pfam" id="PF00310">
    <property type="entry name" value="GATase_2"/>
    <property type="match status" value="1"/>
</dbReference>
<dbReference type="InterPro" id="IPR006982">
    <property type="entry name" value="Glu_synth_centr_N"/>
</dbReference>
<evidence type="ECO:0000256" key="17">
    <source>
        <dbReference type="ARBA" id="ARBA00039085"/>
    </source>
</evidence>
<dbReference type="Pfam" id="PF04898">
    <property type="entry name" value="Glu_syn_central"/>
    <property type="match status" value="1"/>
</dbReference>
<dbReference type="Proteomes" id="UP000664859">
    <property type="component" value="Unassembled WGS sequence"/>
</dbReference>
<reference evidence="21" key="1">
    <citation type="submission" date="2021-02" db="EMBL/GenBank/DDBJ databases">
        <title>First Annotated Genome of the Yellow-green Alga Tribonema minus.</title>
        <authorList>
            <person name="Mahan K.M."/>
        </authorList>
    </citation>
    <scope>NUCLEOTIDE SEQUENCE</scope>
    <source>
        <strain evidence="21">UTEX B ZZ1240</strain>
    </source>
</reference>
<evidence type="ECO:0000256" key="8">
    <source>
        <dbReference type="ARBA" id="ARBA00022643"/>
    </source>
</evidence>
<comment type="similarity">
    <text evidence="5">Belongs to the glutamate synthase family.</text>
</comment>
<evidence type="ECO:0000256" key="15">
    <source>
        <dbReference type="ARBA" id="ARBA00023291"/>
    </source>
</evidence>
<dbReference type="SUPFAM" id="SSF56235">
    <property type="entry name" value="N-terminal nucleophile aminohydrolases (Ntn hydrolases)"/>
    <property type="match status" value="1"/>
</dbReference>
<dbReference type="PROSITE" id="PS51278">
    <property type="entry name" value="GATASE_TYPE_2"/>
    <property type="match status" value="1"/>
</dbReference>
<dbReference type="InterPro" id="IPR002489">
    <property type="entry name" value="Glu_synth_asu_C"/>
</dbReference>
<dbReference type="EC" id="1.4.7.1" evidence="17"/>
<evidence type="ECO:0000256" key="7">
    <source>
        <dbReference type="ARBA" id="ARBA00022630"/>
    </source>
</evidence>
<keyword evidence="13" id="KW-0411">Iron-sulfur</keyword>
<feature type="domain" description="Glutamine amidotransferase type-2" evidence="20">
    <location>
        <begin position="92"/>
        <end position="511"/>
    </location>
</feature>
<evidence type="ECO:0000256" key="13">
    <source>
        <dbReference type="ARBA" id="ARBA00023014"/>
    </source>
</evidence>
<keyword evidence="14" id="KW-0314">Glutamate biosynthesis</keyword>
<dbReference type="GO" id="GO:0016041">
    <property type="term" value="F:glutamate synthase (ferredoxin) activity"/>
    <property type="evidence" value="ECO:0007669"/>
    <property type="project" value="UniProtKB-EC"/>
</dbReference>
<name>A0A835YTV2_9STRA</name>
<dbReference type="InterPro" id="IPR013785">
    <property type="entry name" value="Aldolase_TIM"/>
</dbReference>
<dbReference type="Gene3D" id="3.60.20.10">
    <property type="entry name" value="Glutamine Phosphoribosylpyrophosphate, subunit 1, domain 1"/>
    <property type="match status" value="1"/>
</dbReference>
<evidence type="ECO:0000256" key="4">
    <source>
        <dbReference type="ARBA" id="ARBA00004909"/>
    </source>
</evidence>
<dbReference type="InterPro" id="IPR002932">
    <property type="entry name" value="Glu_synthdom"/>
</dbReference>
<gene>
    <name evidence="21" type="ORF">JKP88DRAFT_270789</name>
</gene>
<dbReference type="SUPFAM" id="SSF51395">
    <property type="entry name" value="FMN-linked oxidoreductases"/>
    <property type="match status" value="1"/>
</dbReference>
<dbReference type="FunFam" id="3.20.20.70:FF:000084">
    <property type="entry name" value="Ferredoxin-dependent glutamate synthase, chloroplastic"/>
    <property type="match status" value="1"/>
</dbReference>